<evidence type="ECO:0000313" key="6">
    <source>
        <dbReference type="EMBL" id="TVY11189.1"/>
    </source>
</evidence>
<dbReference type="InterPro" id="IPR036390">
    <property type="entry name" value="WH_DNA-bd_sf"/>
</dbReference>
<reference evidence="6 7" key="1">
    <citation type="submission" date="2019-07" db="EMBL/GenBank/DDBJ databases">
        <authorList>
            <person name="Kim J."/>
        </authorList>
    </citation>
    <scope>NUCLEOTIDE SEQUENCE [LARGE SCALE GENOMIC DNA]</scope>
    <source>
        <strain evidence="6 7">JC52</strain>
    </source>
</reference>
<keyword evidence="4" id="KW-0804">Transcription</keyword>
<name>A0A559KGD7_9BACL</name>
<sequence length="295" mass="33513">MELLQLKYFQTTAELEQITKAAKALKIAQPSLSKTIARLEEHVGVPLFDRQGRNIQLNAYGKVFLKRVNRIFQELEEAQNEIRDMAGLERGNITLAVSLTNLLPEMLGAFLELYPDVHFRQVVEPITMMKQLLERGEVDMCLTFAEIEGPEIEWRPLRTEPIHLFVPDSHPLAGRTSVSLKELKDEAFIGLRPGYWFRELTDSLILKAAGFTPQTTIEVDEVDAVLLLLKKGHGIVLAPDLAWRSRIDLKQNKLTITDLGGSLTLGLAWSKNHYLSSAAQRFHEFIVDYFGNFLE</sequence>
<dbReference type="EMBL" id="VNJI01000004">
    <property type="protein sequence ID" value="TVY11189.1"/>
    <property type="molecule type" value="Genomic_DNA"/>
</dbReference>
<comment type="similarity">
    <text evidence="1">Belongs to the LysR transcriptional regulatory family.</text>
</comment>
<dbReference type="GO" id="GO:0003700">
    <property type="term" value="F:DNA-binding transcription factor activity"/>
    <property type="evidence" value="ECO:0007669"/>
    <property type="project" value="InterPro"/>
</dbReference>
<evidence type="ECO:0000313" key="7">
    <source>
        <dbReference type="Proteomes" id="UP000317036"/>
    </source>
</evidence>
<dbReference type="PANTHER" id="PTHR30419:SF28">
    <property type="entry name" value="HTH-TYPE TRANSCRIPTIONAL REGULATOR BSDA"/>
    <property type="match status" value="1"/>
</dbReference>
<dbReference type="FunFam" id="1.10.10.10:FF:000001">
    <property type="entry name" value="LysR family transcriptional regulator"/>
    <property type="match status" value="1"/>
</dbReference>
<dbReference type="PRINTS" id="PR00039">
    <property type="entry name" value="HTHLYSR"/>
</dbReference>
<keyword evidence="3" id="KW-0238">DNA-binding</keyword>
<evidence type="ECO:0000256" key="3">
    <source>
        <dbReference type="ARBA" id="ARBA00023125"/>
    </source>
</evidence>
<dbReference type="AlphaFoldDB" id="A0A559KGD7"/>
<evidence type="ECO:0000259" key="5">
    <source>
        <dbReference type="PROSITE" id="PS50931"/>
    </source>
</evidence>
<evidence type="ECO:0000256" key="1">
    <source>
        <dbReference type="ARBA" id="ARBA00009437"/>
    </source>
</evidence>
<dbReference type="InterPro" id="IPR050950">
    <property type="entry name" value="HTH-type_LysR_regulators"/>
</dbReference>
<dbReference type="GO" id="GO:0003677">
    <property type="term" value="F:DNA binding"/>
    <property type="evidence" value="ECO:0007669"/>
    <property type="project" value="UniProtKB-KW"/>
</dbReference>
<dbReference type="RefSeq" id="WP_144844037.1">
    <property type="nucleotide sequence ID" value="NZ_VNJI01000004.1"/>
</dbReference>
<dbReference type="OrthoDB" id="9803735at2"/>
<dbReference type="Proteomes" id="UP000317036">
    <property type="component" value="Unassembled WGS sequence"/>
</dbReference>
<protein>
    <submittedName>
        <fullName evidence="6">LysR family transcriptional regulator</fullName>
    </submittedName>
</protein>
<dbReference type="SUPFAM" id="SSF46785">
    <property type="entry name" value="Winged helix' DNA-binding domain"/>
    <property type="match status" value="1"/>
</dbReference>
<proteinExistence type="inferred from homology"/>
<dbReference type="Gene3D" id="3.40.190.290">
    <property type="match status" value="1"/>
</dbReference>
<dbReference type="InterPro" id="IPR036388">
    <property type="entry name" value="WH-like_DNA-bd_sf"/>
</dbReference>
<evidence type="ECO:0000256" key="2">
    <source>
        <dbReference type="ARBA" id="ARBA00023015"/>
    </source>
</evidence>
<feature type="domain" description="HTH lysR-type" evidence="5">
    <location>
        <begin position="1"/>
        <end position="58"/>
    </location>
</feature>
<dbReference type="SUPFAM" id="SSF53850">
    <property type="entry name" value="Periplasmic binding protein-like II"/>
    <property type="match status" value="1"/>
</dbReference>
<comment type="caution">
    <text evidence="6">The sequence shown here is derived from an EMBL/GenBank/DDBJ whole genome shotgun (WGS) entry which is preliminary data.</text>
</comment>
<dbReference type="PROSITE" id="PS50931">
    <property type="entry name" value="HTH_LYSR"/>
    <property type="match status" value="1"/>
</dbReference>
<dbReference type="InterPro" id="IPR000847">
    <property type="entry name" value="LysR_HTH_N"/>
</dbReference>
<organism evidence="6 7">
    <name type="scientific">Paenibacillus cremeus</name>
    <dbReference type="NCBI Taxonomy" id="2163881"/>
    <lineage>
        <taxon>Bacteria</taxon>
        <taxon>Bacillati</taxon>
        <taxon>Bacillota</taxon>
        <taxon>Bacilli</taxon>
        <taxon>Bacillales</taxon>
        <taxon>Paenibacillaceae</taxon>
        <taxon>Paenibacillus</taxon>
    </lineage>
</organism>
<dbReference type="PANTHER" id="PTHR30419">
    <property type="entry name" value="HTH-TYPE TRANSCRIPTIONAL REGULATOR YBHD"/>
    <property type="match status" value="1"/>
</dbReference>
<keyword evidence="7" id="KW-1185">Reference proteome</keyword>
<evidence type="ECO:0000256" key="4">
    <source>
        <dbReference type="ARBA" id="ARBA00023163"/>
    </source>
</evidence>
<keyword evidence="2" id="KW-0805">Transcription regulation</keyword>
<dbReference type="InterPro" id="IPR005119">
    <property type="entry name" value="LysR_subst-bd"/>
</dbReference>
<dbReference type="Gene3D" id="1.10.10.10">
    <property type="entry name" value="Winged helix-like DNA-binding domain superfamily/Winged helix DNA-binding domain"/>
    <property type="match status" value="1"/>
</dbReference>
<accession>A0A559KGD7</accession>
<gene>
    <name evidence="6" type="ORF">FPZ49_04975</name>
</gene>
<dbReference type="Pfam" id="PF00126">
    <property type="entry name" value="HTH_1"/>
    <property type="match status" value="1"/>
</dbReference>
<dbReference type="GO" id="GO:0005829">
    <property type="term" value="C:cytosol"/>
    <property type="evidence" value="ECO:0007669"/>
    <property type="project" value="TreeGrafter"/>
</dbReference>
<dbReference type="Pfam" id="PF03466">
    <property type="entry name" value="LysR_substrate"/>
    <property type="match status" value="1"/>
</dbReference>